<dbReference type="PRINTS" id="PR01245">
    <property type="entry name" value="RAD1REC1"/>
</dbReference>
<dbReference type="GO" id="GO:0030896">
    <property type="term" value="C:checkpoint clamp complex"/>
    <property type="evidence" value="ECO:0007669"/>
    <property type="project" value="TreeGrafter"/>
</dbReference>
<dbReference type="GO" id="GO:0046982">
    <property type="term" value="F:protein heterodimerization activity"/>
    <property type="evidence" value="ECO:0007669"/>
    <property type="project" value="InterPro"/>
</dbReference>
<keyword evidence="5" id="KW-0804">Transcription</keyword>
<keyword evidence="7" id="KW-0539">Nucleus</keyword>
<keyword evidence="6" id="KW-0234">DNA repair</keyword>
<name>A0AAE1P5E8_9EUCA</name>
<evidence type="ECO:0000256" key="6">
    <source>
        <dbReference type="ARBA" id="ARBA00023204"/>
    </source>
</evidence>
<evidence type="ECO:0000256" key="3">
    <source>
        <dbReference type="ARBA" id="ARBA00022763"/>
    </source>
</evidence>
<feature type="region of interest" description="Disordered" evidence="8">
    <location>
        <begin position="1"/>
        <end position="52"/>
    </location>
</feature>
<keyword evidence="3" id="KW-0227">DNA damage</keyword>
<evidence type="ECO:0000256" key="7">
    <source>
        <dbReference type="ARBA" id="ARBA00023242"/>
    </source>
</evidence>
<dbReference type="InterPro" id="IPR003011">
    <property type="entry name" value="Cell_cycle_checkpoint_Rad1"/>
</dbReference>
<evidence type="ECO:0000256" key="4">
    <source>
        <dbReference type="ARBA" id="ARBA00023015"/>
    </source>
</evidence>
<evidence type="ECO:0000313" key="10">
    <source>
        <dbReference type="EMBL" id="KAK4301167.1"/>
    </source>
</evidence>
<dbReference type="InterPro" id="IPR009072">
    <property type="entry name" value="Histone-fold"/>
</dbReference>
<feature type="compositionally biased region" description="Polar residues" evidence="8">
    <location>
        <begin position="294"/>
        <end position="303"/>
    </location>
</feature>
<dbReference type="PRINTS" id="PR01246">
    <property type="entry name" value="RAD1REPAIR"/>
</dbReference>
<protein>
    <recommendedName>
        <fullName evidence="9">Bromodomain associated domain-containing protein</fullName>
    </recommendedName>
</protein>
<feature type="compositionally biased region" description="Gly residues" evidence="8">
    <location>
        <begin position="277"/>
        <end position="289"/>
    </location>
</feature>
<organism evidence="10 11">
    <name type="scientific">Petrolisthes manimaculis</name>
    <dbReference type="NCBI Taxonomy" id="1843537"/>
    <lineage>
        <taxon>Eukaryota</taxon>
        <taxon>Metazoa</taxon>
        <taxon>Ecdysozoa</taxon>
        <taxon>Arthropoda</taxon>
        <taxon>Crustacea</taxon>
        <taxon>Multicrustacea</taxon>
        <taxon>Malacostraca</taxon>
        <taxon>Eumalacostraca</taxon>
        <taxon>Eucarida</taxon>
        <taxon>Decapoda</taxon>
        <taxon>Pleocyemata</taxon>
        <taxon>Anomura</taxon>
        <taxon>Galatheoidea</taxon>
        <taxon>Porcellanidae</taxon>
        <taxon>Petrolisthes</taxon>
    </lineage>
</organism>
<dbReference type="Pfam" id="PF02144">
    <property type="entry name" value="Rad1"/>
    <property type="match status" value="1"/>
</dbReference>
<evidence type="ECO:0000313" key="11">
    <source>
        <dbReference type="Proteomes" id="UP001292094"/>
    </source>
</evidence>
<dbReference type="GO" id="GO:0006281">
    <property type="term" value="P:DNA repair"/>
    <property type="evidence" value="ECO:0007669"/>
    <property type="project" value="UniProtKB-KW"/>
</dbReference>
<evidence type="ECO:0000256" key="5">
    <source>
        <dbReference type="ARBA" id="ARBA00023163"/>
    </source>
</evidence>
<keyword evidence="11" id="KW-1185">Reference proteome</keyword>
<feature type="domain" description="Bromodomain associated" evidence="9">
    <location>
        <begin position="147"/>
        <end position="226"/>
    </location>
</feature>
<dbReference type="PANTHER" id="PTHR10870">
    <property type="entry name" value="CELL CYCLE CHECKPOINT PROTEIN RAD1"/>
    <property type="match status" value="1"/>
</dbReference>
<dbReference type="AlphaFoldDB" id="A0AAE1P5E8"/>
<dbReference type="InterPro" id="IPR006565">
    <property type="entry name" value="BTP"/>
</dbReference>
<comment type="similarity">
    <text evidence="2">Belongs to the rad1 family.</text>
</comment>
<dbReference type="InterPro" id="IPR046938">
    <property type="entry name" value="DNA_clamp_sf"/>
</dbReference>
<dbReference type="Proteomes" id="UP001292094">
    <property type="component" value="Unassembled WGS sequence"/>
</dbReference>
<dbReference type="CDD" id="cd00577">
    <property type="entry name" value="PCNA"/>
    <property type="match status" value="1"/>
</dbReference>
<evidence type="ECO:0000259" key="9">
    <source>
        <dbReference type="SMART" id="SM00576"/>
    </source>
</evidence>
<dbReference type="EMBL" id="JAWZYT010002916">
    <property type="protein sequence ID" value="KAK4301167.1"/>
    <property type="molecule type" value="Genomic_DNA"/>
</dbReference>
<dbReference type="SUPFAM" id="SSF55979">
    <property type="entry name" value="DNA clamp"/>
    <property type="match status" value="1"/>
</dbReference>
<feature type="region of interest" description="Disordered" evidence="8">
    <location>
        <begin position="265"/>
        <end position="310"/>
    </location>
</feature>
<dbReference type="Gene3D" id="3.70.10.10">
    <property type="match status" value="1"/>
</dbReference>
<evidence type="ECO:0000256" key="1">
    <source>
        <dbReference type="ARBA" id="ARBA00004123"/>
    </source>
</evidence>
<comment type="caution">
    <text evidence="10">The sequence shown here is derived from an EMBL/GenBank/DDBJ whole genome shotgun (WGS) entry which is preliminary data.</text>
</comment>
<dbReference type="CDD" id="cd06847">
    <property type="entry name" value="HFD_SUPT7L"/>
    <property type="match status" value="1"/>
</dbReference>
<comment type="subcellular location">
    <subcellularLocation>
        <location evidence="1">Nucleus</location>
    </subcellularLocation>
</comment>
<evidence type="ECO:0000256" key="2">
    <source>
        <dbReference type="ARBA" id="ARBA00010991"/>
    </source>
</evidence>
<proteinExistence type="inferred from homology"/>
<keyword evidence="4" id="KW-0805">Transcription regulation</keyword>
<evidence type="ECO:0000256" key="8">
    <source>
        <dbReference type="SAM" id="MobiDB-lite"/>
    </source>
</evidence>
<dbReference type="SMART" id="SM00576">
    <property type="entry name" value="BTP"/>
    <property type="match status" value="1"/>
</dbReference>
<gene>
    <name evidence="10" type="ORF">Pmani_026683</name>
</gene>
<dbReference type="PANTHER" id="PTHR10870:SF0">
    <property type="entry name" value="CELL CYCLE CHECKPOINT PROTEIN RAD1"/>
    <property type="match status" value="1"/>
</dbReference>
<accession>A0AAE1P5E8</accession>
<sequence length="582" mass="64257">MSCAGVHWGEEVDGQRGSGEDWGLNSADMEDLLTPKPPLPTSPALYQPSQEETPSFQILPGEFCRTDPLVMQTIRLLQHQRQVSQVISRVQSVGVEPGGSIPSCPPPPDDPVLERKTAKPHFLNFLPPENTAFTRGRTHTPVVEVEAATARLILRKAVAGLLAHTGYTDTSESVLRLLTDTAHQVLSRLCSVLRANTDLLLQTDRCPFHDVVEKTLHDVGLGSMSSLHQMYRDRVIQYHARVKQETTHLYHQYLNLAHTRDVAVSTPGSRRESMGEWWGGEEGGSGIGGEEPSSVASIKSTSSLDHDPPVHTFSTLTQVGGEGEEGVQNSPAPGQQQQQYQTATVILSQSGLKVTVEEAKCVQANAFIQTDLFQEYEIEEELLTFRINLTAWVECLNIFGGSSVPGITPSLKMYYAGYGSPLILELEEGGVVTDCKINTEEAEDTLDFDFFTTGVVNKIIMRSECLKEVFSELDMSSDVLEIITSPDPPYFRLSTFGSHGPNHADITKESEMIENFSCTKTLSQKYKLALLRPMVKPLTAATKVSVRTDARGFLCLQFMIKTDNNHICFIEHFCCPDVEAND</sequence>
<dbReference type="GO" id="GO:0000077">
    <property type="term" value="P:DNA damage checkpoint signaling"/>
    <property type="evidence" value="ECO:0007669"/>
    <property type="project" value="InterPro"/>
</dbReference>
<dbReference type="InterPro" id="IPR003021">
    <property type="entry name" value="Rad1_Rec1_Rad17"/>
</dbReference>
<dbReference type="Gene3D" id="1.10.20.10">
    <property type="entry name" value="Histone, subunit A"/>
    <property type="match status" value="1"/>
</dbReference>
<reference evidence="10" key="1">
    <citation type="submission" date="2023-11" db="EMBL/GenBank/DDBJ databases">
        <title>Genome assemblies of two species of porcelain crab, Petrolisthes cinctipes and Petrolisthes manimaculis (Anomura: Porcellanidae).</title>
        <authorList>
            <person name="Angst P."/>
        </authorList>
    </citation>
    <scope>NUCLEOTIDE SEQUENCE</scope>
    <source>
        <strain evidence="10">PB745_02</strain>
        <tissue evidence="10">Gill</tissue>
    </source>
</reference>